<keyword evidence="3" id="KW-1185">Reference proteome</keyword>
<gene>
    <name evidence="2" type="ORF">LTY36_03380</name>
</gene>
<dbReference type="Gene3D" id="3.40.630.30">
    <property type="match status" value="1"/>
</dbReference>
<organism evidence="2 3">
    <name type="scientific">Limosilactobacillus agrestis</name>
    <dbReference type="NCBI Taxonomy" id="2759748"/>
    <lineage>
        <taxon>Bacteria</taxon>
        <taxon>Bacillati</taxon>
        <taxon>Bacillota</taxon>
        <taxon>Bacilli</taxon>
        <taxon>Lactobacillales</taxon>
        <taxon>Lactobacillaceae</taxon>
        <taxon>Limosilactobacillus</taxon>
    </lineage>
</organism>
<name>A0ABS8R8S0_9LACO</name>
<dbReference type="RefSeq" id="WP_231823136.1">
    <property type="nucleotide sequence ID" value="NZ_JAJPDE010000041.1"/>
</dbReference>
<dbReference type="Pfam" id="PF00583">
    <property type="entry name" value="Acetyltransf_1"/>
    <property type="match status" value="1"/>
</dbReference>
<dbReference type="SUPFAM" id="SSF55729">
    <property type="entry name" value="Acyl-CoA N-acyltransferases (Nat)"/>
    <property type="match status" value="1"/>
</dbReference>
<sequence>MLLVYGKTRAVEDGMGELMAIYVLPNQAGKGIGTLLLKNAEKGLKYLGYSHFVLWMLVQNKPAIKFYEAHGWQYNGKQQKKIILNRKFKLLQYEKIIISDK</sequence>
<feature type="domain" description="N-acetyltransferase" evidence="1">
    <location>
        <begin position="1"/>
        <end position="92"/>
    </location>
</feature>
<comment type="caution">
    <text evidence="2">The sequence shown here is derived from an EMBL/GenBank/DDBJ whole genome shotgun (WGS) entry which is preliminary data.</text>
</comment>
<reference evidence="2 3" key="1">
    <citation type="submission" date="2021-12" db="EMBL/GenBank/DDBJ databases">
        <title>A phylogenomic analysis of Limosilactobacillus reuteri reveals ancient and stable evolutionary relationships with rodents and birds and zoonotic transmission to humans.</title>
        <authorList>
            <person name="Li F."/>
            <person name="Li X."/>
            <person name="Cheng C."/>
            <person name="Tollenaar S."/>
            <person name="Zhang J.S."/>
            <person name="Simpson D."/>
            <person name="Tasseva G."/>
            <person name="Perez-Munoz M.E."/>
            <person name="Frese S."/>
            <person name="Gaenzle M.G."/>
            <person name="Walter J."/>
            <person name="Zheng J."/>
        </authorList>
    </citation>
    <scope>NUCLEOTIDE SEQUENCE [LARGE SCALE GENOMIC DNA]</scope>
    <source>
        <strain evidence="2 3">BG-MG3-B</strain>
    </source>
</reference>
<dbReference type="PROSITE" id="PS51186">
    <property type="entry name" value="GNAT"/>
    <property type="match status" value="1"/>
</dbReference>
<accession>A0ABS8R8S0</accession>
<evidence type="ECO:0000313" key="3">
    <source>
        <dbReference type="Proteomes" id="UP001199710"/>
    </source>
</evidence>
<dbReference type="CDD" id="cd04301">
    <property type="entry name" value="NAT_SF"/>
    <property type="match status" value="1"/>
</dbReference>
<dbReference type="InterPro" id="IPR000182">
    <property type="entry name" value="GNAT_dom"/>
</dbReference>
<proteinExistence type="predicted"/>
<evidence type="ECO:0000313" key="2">
    <source>
        <dbReference type="EMBL" id="MCD7130246.1"/>
    </source>
</evidence>
<protein>
    <submittedName>
        <fullName evidence="2">GNAT family N-acetyltransferase</fullName>
    </submittedName>
</protein>
<dbReference type="InterPro" id="IPR016181">
    <property type="entry name" value="Acyl_CoA_acyltransferase"/>
</dbReference>
<evidence type="ECO:0000259" key="1">
    <source>
        <dbReference type="PROSITE" id="PS51186"/>
    </source>
</evidence>
<dbReference type="Proteomes" id="UP001199710">
    <property type="component" value="Unassembled WGS sequence"/>
</dbReference>
<dbReference type="EMBL" id="JAJPDE010000041">
    <property type="protein sequence ID" value="MCD7130246.1"/>
    <property type="molecule type" value="Genomic_DNA"/>
</dbReference>